<proteinExistence type="predicted"/>
<protein>
    <submittedName>
        <fullName evidence="1">Restriction endonuclease subunit R</fullName>
    </submittedName>
</protein>
<dbReference type="Proteomes" id="UP000176944">
    <property type="component" value="Chromosome"/>
</dbReference>
<dbReference type="AlphaFoldDB" id="A0A1D9FZL2"/>
<evidence type="ECO:0000313" key="1">
    <source>
        <dbReference type="EMBL" id="AOY80818.1"/>
    </source>
</evidence>
<reference evidence="2" key="1">
    <citation type="submission" date="2016-10" db="EMBL/GenBank/DDBJ databases">
        <title>Comparative genomics uncovers the prolific and rare metabolic potential of the cyanobacterial genus Moorea.</title>
        <authorList>
            <person name="Leao T."/>
            <person name="Castelao G."/>
            <person name="Korobeynikov A."/>
            <person name="Monroe E.A."/>
            <person name="Podell S."/>
            <person name="Glukhov E."/>
            <person name="Allen E."/>
            <person name="Gerwick W.H."/>
            <person name="Gerwick L."/>
        </authorList>
    </citation>
    <scope>NUCLEOTIDE SEQUENCE [LARGE SCALE GENOMIC DNA]</scope>
    <source>
        <strain evidence="2">JHB</strain>
    </source>
</reference>
<keyword evidence="1" id="KW-0255">Endonuclease</keyword>
<dbReference type="EMBL" id="CP017708">
    <property type="protein sequence ID" value="AOY80818.1"/>
    <property type="molecule type" value="Genomic_DNA"/>
</dbReference>
<name>A0A1D9FZL2_MOOP1</name>
<dbReference type="GO" id="GO:0004519">
    <property type="term" value="F:endonuclease activity"/>
    <property type="evidence" value="ECO:0007669"/>
    <property type="project" value="UniProtKB-KW"/>
</dbReference>
<gene>
    <name evidence="1" type="ORF">BJP36_13760</name>
</gene>
<evidence type="ECO:0000313" key="2">
    <source>
        <dbReference type="Proteomes" id="UP000176944"/>
    </source>
</evidence>
<keyword evidence="1" id="KW-0540">Nuclease</keyword>
<keyword evidence="1" id="KW-0378">Hydrolase</keyword>
<organism evidence="1 2">
    <name type="scientific">Moorena producens (strain JHB)</name>
    <dbReference type="NCBI Taxonomy" id="1454205"/>
    <lineage>
        <taxon>Bacteria</taxon>
        <taxon>Bacillati</taxon>
        <taxon>Cyanobacteriota</taxon>
        <taxon>Cyanophyceae</taxon>
        <taxon>Coleofasciculales</taxon>
        <taxon>Coleofasciculaceae</taxon>
        <taxon>Moorena</taxon>
    </lineage>
</organism>
<sequence>MIILQASHLSLEDVHHTFGFQRQYNSSLTSRLSLDTITEFEQRELEQIRTDFDNYFIAGKVSEGLVKALTVFPLLRLAGFYRSPIKISLEEGIADIDIQDQDPKITGRLDILAINKAQQTVDKVSFWVLVIETKNSLGALSVAELNSPRVAPADVSVGLPQLLTYAYKSLDHQDSVWGLSTNGYIYQFIYIQAGNPPIYQLMPVLNLMESESSIKLLQVIKAIALLD</sequence>
<accession>A0A1D9FZL2</accession>